<dbReference type="SUPFAM" id="SSF48452">
    <property type="entry name" value="TPR-like"/>
    <property type="match status" value="1"/>
</dbReference>
<evidence type="ECO:0000313" key="8">
    <source>
        <dbReference type="EMBL" id="QQD23417.1"/>
    </source>
</evidence>
<dbReference type="NCBIfam" id="TIGR03302">
    <property type="entry name" value="OM_YfiO"/>
    <property type="match status" value="1"/>
</dbReference>
<dbReference type="RefSeq" id="WP_228345941.1">
    <property type="nucleotide sequence ID" value="NZ_CP045550.1"/>
</dbReference>
<proteinExistence type="inferred from homology"/>
<dbReference type="KEGG" id="vcw:GJQ55_02485"/>
<dbReference type="InterPro" id="IPR017689">
    <property type="entry name" value="BamD"/>
</dbReference>
<evidence type="ECO:0000313" key="9">
    <source>
        <dbReference type="Proteomes" id="UP000596074"/>
    </source>
</evidence>
<dbReference type="HAMAP" id="MF_00922">
    <property type="entry name" value="OM_assembly_BamD"/>
    <property type="match status" value="1"/>
</dbReference>
<evidence type="ECO:0000256" key="2">
    <source>
        <dbReference type="ARBA" id="ARBA00023136"/>
    </source>
</evidence>
<comment type="similarity">
    <text evidence="6">Belongs to the BamD family.</text>
</comment>
<dbReference type="GO" id="GO:1990063">
    <property type="term" value="C:Bam protein complex"/>
    <property type="evidence" value="ECO:0007669"/>
    <property type="project" value="TreeGrafter"/>
</dbReference>
<evidence type="ECO:0000256" key="6">
    <source>
        <dbReference type="HAMAP-Rule" id="MF_00922"/>
    </source>
</evidence>
<reference evidence="8 9" key="1">
    <citation type="submission" date="2019-11" db="EMBL/GenBank/DDBJ databases">
        <title>Venatorbacter sp. nov. a predator of Campylobacter and other Gram-negative bacteria.</title>
        <authorList>
            <person name="Saeedi A."/>
            <person name="Cummings N.J."/>
            <person name="Connerton I.F."/>
            <person name="Connerton P.L."/>
        </authorList>
    </citation>
    <scope>NUCLEOTIDE SEQUENCE [LARGE SCALE GENOMIC DNA]</scope>
    <source>
        <strain evidence="8">XL5</strain>
    </source>
</reference>
<evidence type="ECO:0000259" key="7">
    <source>
        <dbReference type="Pfam" id="PF13525"/>
    </source>
</evidence>
<dbReference type="AlphaFoldDB" id="A0A9E8JNI6"/>
<dbReference type="Proteomes" id="UP000596074">
    <property type="component" value="Chromosome"/>
</dbReference>
<keyword evidence="5 6" id="KW-0449">Lipoprotein</keyword>
<evidence type="ECO:0000256" key="3">
    <source>
        <dbReference type="ARBA" id="ARBA00023139"/>
    </source>
</evidence>
<dbReference type="Pfam" id="PF13525">
    <property type="entry name" value="YfiO"/>
    <property type="match status" value="1"/>
</dbReference>
<dbReference type="CDD" id="cd15830">
    <property type="entry name" value="BamD"/>
    <property type="match status" value="1"/>
</dbReference>
<keyword evidence="2 6" id="KW-0472">Membrane</keyword>
<keyword evidence="3 6" id="KW-0564">Palmitate</keyword>
<dbReference type="PANTHER" id="PTHR37423">
    <property type="entry name" value="SOLUBLE LYTIC MUREIN TRANSGLYCOSYLASE-RELATED"/>
    <property type="match status" value="1"/>
</dbReference>
<dbReference type="PANTHER" id="PTHR37423:SF1">
    <property type="entry name" value="OUTER MEMBRANE PROTEIN ASSEMBLY FACTOR BAMD"/>
    <property type="match status" value="1"/>
</dbReference>
<dbReference type="EMBL" id="CP046056">
    <property type="protein sequence ID" value="QQD23417.1"/>
    <property type="molecule type" value="Genomic_DNA"/>
</dbReference>
<dbReference type="PROSITE" id="PS51257">
    <property type="entry name" value="PROKAR_LIPOPROTEIN"/>
    <property type="match status" value="1"/>
</dbReference>
<comment type="subcellular location">
    <subcellularLocation>
        <location evidence="6">Cell outer membrane</location>
        <topology evidence="6">Lipid-anchor</topology>
    </subcellularLocation>
</comment>
<comment type="subunit">
    <text evidence="6">Part of the Bam complex.</text>
</comment>
<sequence length="273" mass="31564">MNSRWLLVVFTLLLTACSGNPNRNQELTEQEYYQQAREALANENFIIAQERLRELESRYPFGVYAEQAQLEMIYAQYKLSDLEAVLATTERFIRLHPLHEQVDYAYYMRALATYEMGFVFSERYFDHDVARRDPTPLRDAFAHFAELLQRYPDSPYTADARARMVYIKQRLASHEVGVARYLMKRHSFIAAANRANTVLLNYQGTPAVAEALALQVEAYGYLNMTEEAAKALALLQLNHPDHPQLQNGEFVESGLAMTDRRSFWNIISFGLID</sequence>
<comment type="function">
    <text evidence="6">Part of the outer membrane protein assembly complex, which is involved in assembly and insertion of beta-barrel proteins into the outer membrane.</text>
</comment>
<evidence type="ECO:0000256" key="5">
    <source>
        <dbReference type="ARBA" id="ARBA00023288"/>
    </source>
</evidence>
<protein>
    <recommendedName>
        <fullName evidence="6">Outer membrane protein assembly factor BamD</fullName>
    </recommendedName>
</protein>
<name>A0A9E8JNI6_9GAMM</name>
<keyword evidence="1 6" id="KW-0732">Signal</keyword>
<dbReference type="GO" id="GO:0043165">
    <property type="term" value="P:Gram-negative-bacterium-type cell outer membrane assembly"/>
    <property type="evidence" value="ECO:0007669"/>
    <property type="project" value="UniProtKB-UniRule"/>
</dbReference>
<accession>A0A9E8JNI6</accession>
<dbReference type="Gene3D" id="1.25.40.10">
    <property type="entry name" value="Tetratricopeptide repeat domain"/>
    <property type="match status" value="1"/>
</dbReference>
<dbReference type="InterPro" id="IPR039565">
    <property type="entry name" value="BamD-like"/>
</dbReference>
<evidence type="ECO:0000256" key="1">
    <source>
        <dbReference type="ARBA" id="ARBA00022729"/>
    </source>
</evidence>
<organism evidence="8 9">
    <name type="scientific">Venatoribacter cucullus</name>
    <dbReference type="NCBI Taxonomy" id="2661630"/>
    <lineage>
        <taxon>Bacteria</taxon>
        <taxon>Pseudomonadati</taxon>
        <taxon>Pseudomonadota</taxon>
        <taxon>Gammaproteobacteria</taxon>
        <taxon>Oceanospirillales</taxon>
        <taxon>Oceanospirillaceae</taxon>
        <taxon>Venatoribacter</taxon>
    </lineage>
</organism>
<feature type="domain" description="Outer membrane lipoprotein BamD-like" evidence="7">
    <location>
        <begin position="27"/>
        <end position="231"/>
    </location>
</feature>
<keyword evidence="4 6" id="KW-0998">Cell outer membrane</keyword>
<dbReference type="GO" id="GO:0051205">
    <property type="term" value="P:protein insertion into membrane"/>
    <property type="evidence" value="ECO:0007669"/>
    <property type="project" value="UniProtKB-UniRule"/>
</dbReference>
<gene>
    <name evidence="6 8" type="primary">bamD</name>
    <name evidence="8" type="ORF">GJQ55_02485</name>
</gene>
<dbReference type="InterPro" id="IPR011990">
    <property type="entry name" value="TPR-like_helical_dom_sf"/>
</dbReference>
<keyword evidence="9" id="KW-1185">Reference proteome</keyword>
<evidence type="ECO:0000256" key="4">
    <source>
        <dbReference type="ARBA" id="ARBA00023237"/>
    </source>
</evidence>